<reference evidence="6 7" key="1">
    <citation type="journal article" date="2014" name="PLoS ONE">
        <title>Global Analysis of Gene Expression Profiles in Physic Nut (Jatropha curcas L.) Seedlings Exposed to Salt Stress.</title>
        <authorList>
            <person name="Zhang L."/>
            <person name="Zhang C."/>
            <person name="Wu P."/>
            <person name="Chen Y."/>
            <person name="Li M."/>
            <person name="Jiang H."/>
            <person name="Wu G."/>
        </authorList>
    </citation>
    <scope>NUCLEOTIDE SEQUENCE [LARGE SCALE GENOMIC DNA]</scope>
    <source>
        <strain evidence="7">cv. GZQX0401</strain>
        <tissue evidence="6">Young leaves</tissue>
    </source>
</reference>
<proteinExistence type="inferred from homology"/>
<name>A0A067JU81_JATCU</name>
<evidence type="ECO:0000256" key="1">
    <source>
        <dbReference type="ARBA" id="ARBA00003361"/>
    </source>
</evidence>
<dbReference type="Pfam" id="PF01237">
    <property type="entry name" value="Oxysterol_BP"/>
    <property type="match status" value="1"/>
</dbReference>
<dbReference type="GO" id="GO:0006869">
    <property type="term" value="P:lipid transport"/>
    <property type="evidence" value="ECO:0007669"/>
    <property type="project" value="UniProtKB-KW"/>
</dbReference>
<evidence type="ECO:0000313" key="7">
    <source>
        <dbReference type="Proteomes" id="UP000027138"/>
    </source>
</evidence>
<organism evidence="6 7">
    <name type="scientific">Jatropha curcas</name>
    <name type="common">Barbados nut</name>
    <dbReference type="NCBI Taxonomy" id="180498"/>
    <lineage>
        <taxon>Eukaryota</taxon>
        <taxon>Viridiplantae</taxon>
        <taxon>Streptophyta</taxon>
        <taxon>Embryophyta</taxon>
        <taxon>Tracheophyta</taxon>
        <taxon>Spermatophyta</taxon>
        <taxon>Magnoliopsida</taxon>
        <taxon>eudicotyledons</taxon>
        <taxon>Gunneridae</taxon>
        <taxon>Pentapetalae</taxon>
        <taxon>rosids</taxon>
        <taxon>fabids</taxon>
        <taxon>Malpighiales</taxon>
        <taxon>Euphorbiaceae</taxon>
        <taxon>Crotonoideae</taxon>
        <taxon>Jatropheae</taxon>
        <taxon>Jatropha</taxon>
    </lineage>
</organism>
<dbReference type="PANTHER" id="PTHR10972:SF102">
    <property type="entry name" value="OXYSTEROL-BINDING PROTEIN"/>
    <property type="match status" value="1"/>
</dbReference>
<dbReference type="SUPFAM" id="SSF144000">
    <property type="entry name" value="Oxysterol-binding protein-like"/>
    <property type="match status" value="1"/>
</dbReference>
<dbReference type="GO" id="GO:0032934">
    <property type="term" value="F:sterol binding"/>
    <property type="evidence" value="ECO:0007669"/>
    <property type="project" value="TreeGrafter"/>
</dbReference>
<evidence type="ECO:0000256" key="4">
    <source>
        <dbReference type="ARBA" id="ARBA00023121"/>
    </source>
</evidence>
<sequence length="382" mass="42805">MVKEDSEEETRVVLTKPFSLEGGSDVYQAPNLVRRILSLFGNVRPGSDLNGFQLPPIFNLPKSHLQCYGESVYSVDKDLLRECNNARNPVDRFIAVIGWSISACARPGVFGLAPYNSVLGETHHVSRGSLNVLLEQVSHHPPVSGLHATDETENIEIIWCQYPIPKFYGTKVEAEVCGKRELKLLNHGETYVMNSPNLLIRLLPPGLDWVGKVKVQCQETGLEAELIYSTNSFLGRRGAHSIKGRIYQSSSCNTLYEVNGYWNSIVTVKDINDGKETAIYNAKEAISVLKTPIVKDPQGILASESAVVWSMVSESILNKDWEKARQAKKAIEEKQRELVRQRNSRGENWVPKHFNLSYSKEAGWDCLPTQKWVSPAPIIVPF</sequence>
<dbReference type="AlphaFoldDB" id="A0A067JU81"/>
<dbReference type="InterPro" id="IPR037239">
    <property type="entry name" value="OSBP_sf"/>
</dbReference>
<dbReference type="PROSITE" id="PS01013">
    <property type="entry name" value="OSBP"/>
    <property type="match status" value="1"/>
</dbReference>
<gene>
    <name evidence="6" type="ORF">JCGZ_19813</name>
</gene>
<dbReference type="Gene3D" id="2.40.160.120">
    <property type="match status" value="1"/>
</dbReference>
<dbReference type="OrthoDB" id="14833at2759"/>
<dbReference type="STRING" id="180498.A0A067JU81"/>
<dbReference type="FunFam" id="3.30.70.3490:FF:000007">
    <property type="entry name" value="Oxysterol-binding protein-related protein 4B"/>
    <property type="match status" value="1"/>
</dbReference>
<dbReference type="PANTHER" id="PTHR10972">
    <property type="entry name" value="OXYSTEROL-BINDING PROTEIN-RELATED"/>
    <property type="match status" value="1"/>
</dbReference>
<protein>
    <recommendedName>
        <fullName evidence="8">Oxysterol-binding protein</fullName>
    </recommendedName>
</protein>
<dbReference type="GO" id="GO:0005829">
    <property type="term" value="C:cytosol"/>
    <property type="evidence" value="ECO:0007669"/>
    <property type="project" value="TreeGrafter"/>
</dbReference>
<evidence type="ECO:0000256" key="2">
    <source>
        <dbReference type="ARBA" id="ARBA00008842"/>
    </source>
</evidence>
<dbReference type="InterPro" id="IPR018494">
    <property type="entry name" value="Oxysterol-bd_CS"/>
</dbReference>
<dbReference type="GO" id="GO:0016020">
    <property type="term" value="C:membrane"/>
    <property type="evidence" value="ECO:0007669"/>
    <property type="project" value="TreeGrafter"/>
</dbReference>
<evidence type="ECO:0000313" key="6">
    <source>
        <dbReference type="EMBL" id="KDP27452.1"/>
    </source>
</evidence>
<accession>A0A067JU81</accession>
<evidence type="ECO:0000256" key="5">
    <source>
        <dbReference type="RuleBase" id="RU003844"/>
    </source>
</evidence>
<dbReference type="EMBL" id="KK914834">
    <property type="protein sequence ID" value="KDP27452.1"/>
    <property type="molecule type" value="Genomic_DNA"/>
</dbReference>
<evidence type="ECO:0000256" key="3">
    <source>
        <dbReference type="ARBA" id="ARBA00023055"/>
    </source>
</evidence>
<dbReference type="InterPro" id="IPR000648">
    <property type="entry name" value="Oxysterol-bd"/>
</dbReference>
<keyword evidence="4" id="KW-0446">Lipid-binding</keyword>
<dbReference type="Gene3D" id="3.30.70.3490">
    <property type="match status" value="1"/>
</dbReference>
<comment type="similarity">
    <text evidence="2 5">Belongs to the OSBP family.</text>
</comment>
<comment type="function">
    <text evidence="1">May be involved in the transport of sterols.</text>
</comment>
<dbReference type="KEGG" id="jcu:105643910"/>
<evidence type="ECO:0008006" key="8">
    <source>
        <dbReference type="Google" id="ProtNLM"/>
    </source>
</evidence>
<dbReference type="FunFam" id="2.40.160.120:FF:000011">
    <property type="entry name" value="Oxysterol-binding protein-related protein 4C"/>
    <property type="match status" value="1"/>
</dbReference>
<keyword evidence="3" id="KW-0445">Lipid transport</keyword>
<keyword evidence="7" id="KW-1185">Reference proteome</keyword>
<keyword evidence="3" id="KW-0813">Transport</keyword>
<dbReference type="Proteomes" id="UP000027138">
    <property type="component" value="Unassembled WGS sequence"/>
</dbReference>